<gene>
    <name evidence="8" type="ORF">IWQ60_003744</name>
</gene>
<feature type="region of interest" description="Disordered" evidence="6">
    <location>
        <begin position="1"/>
        <end position="32"/>
    </location>
</feature>
<feature type="domain" description="Zn(2)-C6 fungal-type" evidence="7">
    <location>
        <begin position="40"/>
        <end position="71"/>
    </location>
</feature>
<comment type="caution">
    <text evidence="8">The sequence shown here is derived from an EMBL/GenBank/DDBJ whole genome shotgun (WGS) entry which is preliminary data.</text>
</comment>
<organism evidence="8 9">
    <name type="scientific">Tieghemiomyces parasiticus</name>
    <dbReference type="NCBI Taxonomy" id="78921"/>
    <lineage>
        <taxon>Eukaryota</taxon>
        <taxon>Fungi</taxon>
        <taxon>Fungi incertae sedis</taxon>
        <taxon>Zoopagomycota</taxon>
        <taxon>Kickxellomycotina</taxon>
        <taxon>Dimargaritomycetes</taxon>
        <taxon>Dimargaritales</taxon>
        <taxon>Dimargaritaceae</taxon>
        <taxon>Tieghemiomyces</taxon>
    </lineage>
</organism>
<dbReference type="OrthoDB" id="10261408at2759"/>
<name>A0A9W8ACA6_9FUNG</name>
<dbReference type="GO" id="GO:0008270">
    <property type="term" value="F:zinc ion binding"/>
    <property type="evidence" value="ECO:0007669"/>
    <property type="project" value="InterPro"/>
</dbReference>
<evidence type="ECO:0000256" key="1">
    <source>
        <dbReference type="ARBA" id="ARBA00004123"/>
    </source>
</evidence>
<dbReference type="Pfam" id="PF00172">
    <property type="entry name" value="Zn_clus"/>
    <property type="match status" value="1"/>
</dbReference>
<dbReference type="Proteomes" id="UP001150569">
    <property type="component" value="Unassembled WGS sequence"/>
</dbReference>
<dbReference type="GO" id="GO:0000981">
    <property type="term" value="F:DNA-binding transcription factor activity, RNA polymerase II-specific"/>
    <property type="evidence" value="ECO:0007669"/>
    <property type="project" value="InterPro"/>
</dbReference>
<accession>A0A9W8ACA6</accession>
<evidence type="ECO:0000256" key="3">
    <source>
        <dbReference type="ARBA" id="ARBA00023015"/>
    </source>
</evidence>
<dbReference type="Gene3D" id="4.10.240.10">
    <property type="entry name" value="Zn(2)-C6 fungal-type DNA-binding domain"/>
    <property type="match status" value="1"/>
</dbReference>
<protein>
    <recommendedName>
        <fullName evidence="7">Zn(2)-C6 fungal-type domain-containing protein</fullName>
    </recommendedName>
</protein>
<dbReference type="EMBL" id="JANBPT010000166">
    <property type="protein sequence ID" value="KAJ1926501.1"/>
    <property type="molecule type" value="Genomic_DNA"/>
</dbReference>
<dbReference type="CDD" id="cd12148">
    <property type="entry name" value="fungal_TF_MHR"/>
    <property type="match status" value="1"/>
</dbReference>
<dbReference type="InterPro" id="IPR001138">
    <property type="entry name" value="Zn2Cys6_DnaBD"/>
</dbReference>
<feature type="compositionally biased region" description="Low complexity" evidence="6">
    <location>
        <begin position="129"/>
        <end position="139"/>
    </location>
</feature>
<feature type="compositionally biased region" description="Pro residues" evidence="6">
    <location>
        <begin position="119"/>
        <end position="128"/>
    </location>
</feature>
<dbReference type="InterPro" id="IPR036864">
    <property type="entry name" value="Zn2-C6_fun-type_DNA-bd_sf"/>
</dbReference>
<dbReference type="GO" id="GO:0005634">
    <property type="term" value="C:nucleus"/>
    <property type="evidence" value="ECO:0007669"/>
    <property type="project" value="UniProtKB-SubCell"/>
</dbReference>
<evidence type="ECO:0000256" key="6">
    <source>
        <dbReference type="SAM" id="MobiDB-lite"/>
    </source>
</evidence>
<comment type="subcellular location">
    <subcellularLocation>
        <location evidence="1">Nucleus</location>
    </subcellularLocation>
</comment>
<feature type="region of interest" description="Disordered" evidence="6">
    <location>
        <begin position="119"/>
        <end position="189"/>
    </location>
</feature>
<dbReference type="InterPro" id="IPR050815">
    <property type="entry name" value="TF_fung"/>
</dbReference>
<dbReference type="PANTHER" id="PTHR47338">
    <property type="entry name" value="ZN(II)2CYS6 TRANSCRIPTION FACTOR (EUROFUNG)-RELATED"/>
    <property type="match status" value="1"/>
</dbReference>
<proteinExistence type="predicted"/>
<keyword evidence="5" id="KW-0539">Nucleus</keyword>
<feature type="compositionally biased region" description="Polar residues" evidence="6">
    <location>
        <begin position="18"/>
        <end position="28"/>
    </location>
</feature>
<dbReference type="SMART" id="SM00066">
    <property type="entry name" value="GAL4"/>
    <property type="match status" value="1"/>
</dbReference>
<dbReference type="CDD" id="cd00067">
    <property type="entry name" value="GAL4"/>
    <property type="match status" value="1"/>
</dbReference>
<reference evidence="8" key="1">
    <citation type="submission" date="2022-07" db="EMBL/GenBank/DDBJ databases">
        <title>Phylogenomic reconstructions and comparative analyses of Kickxellomycotina fungi.</title>
        <authorList>
            <person name="Reynolds N.K."/>
            <person name="Stajich J.E."/>
            <person name="Barry K."/>
            <person name="Grigoriev I.V."/>
            <person name="Crous P."/>
            <person name="Smith M.E."/>
        </authorList>
    </citation>
    <scope>NUCLEOTIDE SEQUENCE</scope>
    <source>
        <strain evidence="8">RSA 861</strain>
    </source>
</reference>
<dbReference type="SUPFAM" id="SSF57701">
    <property type="entry name" value="Zn2/Cys6 DNA-binding domain"/>
    <property type="match status" value="1"/>
</dbReference>
<feature type="compositionally biased region" description="Low complexity" evidence="6">
    <location>
        <begin position="582"/>
        <end position="591"/>
    </location>
</feature>
<keyword evidence="3" id="KW-0805">Transcription regulation</keyword>
<sequence length="758" mass="84750">MSADIGNDPLPPLAEEAATNQETAPSETRPTKALKYRRRACDRCVARKTGCDGNEPCTKCQQAGCDDLCVYSHIARQPPRKLGRRLVSSGHAPVPLRAVPYNLSDRYLPALVTQGQLPQPLPLPPVSPSSPLHESSASPKVPSLRSDSDSPVVQPRHGAGGIPVPAPPLTAPSLASPPSSLSFSPPNRDPMRITSLLAETDHDGSPDDPWHITSSSSPATYAASTLTIIDALVAYYTNPYQHMSMATFISDRLATEFSQVLRIGRSLKTPEDTLYSPALVRSLLALYVMHQVRIFCQPFLQRLYRKLDRGEISPASLDFMLCYGTCVVSESHMTPENRRAFSLAYLERLDRLALTQLSDESALDIPLVMFLISRVHAFQKTSAGYVQFITLSGLMVLQRKYHVLDFSEDDRPADPRQALHYDLDREYKRRTFHEVTSLECYASAFLGVPPTVNTRFTRVKPISDALLYKMLTLPPEDDIYPALVPGMSHSVSGYPVFIELTDIAYDVCHLRARLPPVRLEDVDLQPYLALNRRLDDLYPAIERQFPLSAAAAYTVAATSHHCRMINSGSSSPLAGNHPPTTPTTTTADTVNPPHDNAVYAAGQCMVHSIFHLTRVFLNVHNWAFGPRAFRPESYRVLREAASASVDHFTLHCLPYLQRLPVQGHSLVTSMALNMICFWYIHRLPYHYHHPHTDAAHQQIRRDWAVIHRYRAYLDEFEPFVQYIKAYKAHLDQALEEIRSKYPGLVPEYLIGPHGLPSS</sequence>
<evidence type="ECO:0000256" key="2">
    <source>
        <dbReference type="ARBA" id="ARBA00022723"/>
    </source>
</evidence>
<feature type="region of interest" description="Disordered" evidence="6">
    <location>
        <begin position="568"/>
        <end position="591"/>
    </location>
</feature>
<evidence type="ECO:0000313" key="8">
    <source>
        <dbReference type="EMBL" id="KAJ1926501.1"/>
    </source>
</evidence>
<evidence type="ECO:0000313" key="9">
    <source>
        <dbReference type="Proteomes" id="UP001150569"/>
    </source>
</evidence>
<dbReference type="AlphaFoldDB" id="A0A9W8ACA6"/>
<evidence type="ECO:0000256" key="5">
    <source>
        <dbReference type="ARBA" id="ARBA00023242"/>
    </source>
</evidence>
<keyword evidence="4" id="KW-0804">Transcription</keyword>
<feature type="compositionally biased region" description="Low complexity" evidence="6">
    <location>
        <begin position="171"/>
        <end position="186"/>
    </location>
</feature>
<keyword evidence="9" id="KW-1185">Reference proteome</keyword>
<evidence type="ECO:0000256" key="4">
    <source>
        <dbReference type="ARBA" id="ARBA00023163"/>
    </source>
</evidence>
<keyword evidence="2" id="KW-0479">Metal-binding</keyword>
<dbReference type="PANTHER" id="PTHR47338:SF5">
    <property type="entry name" value="ZN(II)2CYS6 TRANSCRIPTION FACTOR (EUROFUNG)"/>
    <property type="match status" value="1"/>
</dbReference>
<evidence type="ECO:0000259" key="7">
    <source>
        <dbReference type="PROSITE" id="PS50048"/>
    </source>
</evidence>
<dbReference type="PROSITE" id="PS50048">
    <property type="entry name" value="ZN2_CY6_FUNGAL_2"/>
    <property type="match status" value="1"/>
</dbReference>